<feature type="non-terminal residue" evidence="3">
    <location>
        <position position="145"/>
    </location>
</feature>
<reference evidence="3" key="1">
    <citation type="submission" date="2018-05" db="EMBL/GenBank/DDBJ databases">
        <authorList>
            <person name="Lanie J.A."/>
            <person name="Ng W.-L."/>
            <person name="Kazmierczak K.M."/>
            <person name="Andrzejewski T.M."/>
            <person name="Davidsen T.M."/>
            <person name="Wayne K.J."/>
            <person name="Tettelin H."/>
            <person name="Glass J.I."/>
            <person name="Rusch D."/>
            <person name="Podicherti R."/>
            <person name="Tsui H.-C.T."/>
            <person name="Winkler M.E."/>
        </authorList>
    </citation>
    <scope>NUCLEOTIDE SEQUENCE</scope>
</reference>
<dbReference type="InterPro" id="IPR043839">
    <property type="entry name" value="PafC_HTH"/>
</dbReference>
<evidence type="ECO:0000313" key="3">
    <source>
        <dbReference type="EMBL" id="SUZ83259.1"/>
    </source>
</evidence>
<feature type="domain" description="PafC HTH" evidence="2">
    <location>
        <begin position="31"/>
        <end position="92"/>
    </location>
</feature>
<evidence type="ECO:0000259" key="1">
    <source>
        <dbReference type="Pfam" id="PF13280"/>
    </source>
</evidence>
<dbReference type="EMBL" id="UINC01001543">
    <property type="protein sequence ID" value="SUZ83259.1"/>
    <property type="molecule type" value="Genomic_DNA"/>
</dbReference>
<name>A0A381QXC9_9ZZZZ</name>
<feature type="domain" description="WYL" evidence="1">
    <location>
        <begin position="112"/>
        <end position="145"/>
    </location>
</feature>
<dbReference type="Pfam" id="PF13280">
    <property type="entry name" value="WYL"/>
    <property type="match status" value="1"/>
</dbReference>
<organism evidence="3">
    <name type="scientific">marine metagenome</name>
    <dbReference type="NCBI Taxonomy" id="408172"/>
    <lineage>
        <taxon>unclassified sequences</taxon>
        <taxon>metagenomes</taxon>
        <taxon>ecological metagenomes</taxon>
    </lineage>
</organism>
<gene>
    <name evidence="3" type="ORF">METZ01_LOCUS36113</name>
</gene>
<evidence type="ECO:0000259" key="2">
    <source>
        <dbReference type="Pfam" id="PF19187"/>
    </source>
</evidence>
<feature type="non-terminal residue" evidence="3">
    <location>
        <position position="1"/>
    </location>
</feature>
<sequence>VSDRFDYPAGDLIRDLTDVVNFVTADPYQSFLVFDIVVTEDRIRVDRNDLLGKPMRMDPADLTALVAAGRAVAALVDEDDMGPLERAVAKLAGARGSLEETVQIRLSVGDEPVLDVLREAIRTGRCVDIDYYSYGRDVETTRVVE</sequence>
<protein>
    <submittedName>
        <fullName evidence="3">Uncharacterized protein</fullName>
    </submittedName>
</protein>
<accession>A0A381QXC9</accession>
<dbReference type="Pfam" id="PF19187">
    <property type="entry name" value="HTH_PafC"/>
    <property type="match status" value="1"/>
</dbReference>
<dbReference type="AlphaFoldDB" id="A0A381QXC9"/>
<dbReference type="InterPro" id="IPR026881">
    <property type="entry name" value="WYL_dom"/>
</dbReference>
<proteinExistence type="predicted"/>